<comment type="caution">
    <text evidence="2">The sequence shown here is derived from an EMBL/GenBank/DDBJ whole genome shotgun (WGS) entry which is preliminary data.</text>
</comment>
<proteinExistence type="predicted"/>
<feature type="chain" id="PRO_5045915986" evidence="1">
    <location>
        <begin position="29"/>
        <end position="74"/>
    </location>
</feature>
<feature type="signal peptide" evidence="1">
    <location>
        <begin position="1"/>
        <end position="28"/>
    </location>
</feature>
<gene>
    <name evidence="2" type="ORF">M0654_22645</name>
</gene>
<evidence type="ECO:0000313" key="3">
    <source>
        <dbReference type="Proteomes" id="UP001202827"/>
    </source>
</evidence>
<evidence type="ECO:0000256" key="1">
    <source>
        <dbReference type="SAM" id="SignalP"/>
    </source>
</evidence>
<reference evidence="2 3" key="1">
    <citation type="submission" date="2022-04" db="EMBL/GenBank/DDBJ databases">
        <title>Rhizobium coralii sp. nov., isolated from coral Turbinaria peltata.</title>
        <authorList>
            <person name="Sun H."/>
        </authorList>
    </citation>
    <scope>NUCLEOTIDE SEQUENCE [LARGE SCALE GENOMIC DNA]</scope>
    <source>
        <strain evidence="2 3">NTR19</strain>
    </source>
</reference>
<dbReference type="Proteomes" id="UP001202827">
    <property type="component" value="Unassembled WGS sequence"/>
</dbReference>
<organism evidence="2 3">
    <name type="scientific">Neorhizobium turbinariae</name>
    <dbReference type="NCBI Taxonomy" id="2937795"/>
    <lineage>
        <taxon>Bacteria</taxon>
        <taxon>Pseudomonadati</taxon>
        <taxon>Pseudomonadota</taxon>
        <taxon>Alphaproteobacteria</taxon>
        <taxon>Hyphomicrobiales</taxon>
        <taxon>Rhizobiaceae</taxon>
        <taxon>Rhizobium/Agrobacterium group</taxon>
        <taxon>Neorhizobium</taxon>
    </lineage>
</organism>
<accession>A0ABT0IY02</accession>
<dbReference type="EMBL" id="JALPRY010000072">
    <property type="protein sequence ID" value="MCK8782753.1"/>
    <property type="molecule type" value="Genomic_DNA"/>
</dbReference>
<protein>
    <submittedName>
        <fullName evidence="2">Uncharacterized protein</fullName>
    </submittedName>
</protein>
<name>A0ABT0IY02_9HYPH</name>
<sequence>MSNILWKSLVVSPAVLGATLLVSATAIAAPNKTTVVSPAAQPGVTEVAQQPEILAQTTIDQVNRYSNEGTQNNS</sequence>
<keyword evidence="3" id="KW-1185">Reference proteome</keyword>
<evidence type="ECO:0000313" key="2">
    <source>
        <dbReference type="EMBL" id="MCK8782753.1"/>
    </source>
</evidence>
<keyword evidence="1" id="KW-0732">Signal</keyword>
<feature type="non-terminal residue" evidence="2">
    <location>
        <position position="74"/>
    </location>
</feature>